<dbReference type="Proteomes" id="UP000199150">
    <property type="component" value="Unassembled WGS sequence"/>
</dbReference>
<dbReference type="GO" id="GO:0051213">
    <property type="term" value="F:dioxygenase activity"/>
    <property type="evidence" value="ECO:0007669"/>
    <property type="project" value="InterPro"/>
</dbReference>
<name>A0A1G4Q0H1_9CAUL</name>
<accession>A0A1G4Q0H1</accession>
<proteinExistence type="predicted"/>
<dbReference type="Pfam" id="PF10014">
    <property type="entry name" value="2OG-Fe_Oxy_2"/>
    <property type="match status" value="1"/>
</dbReference>
<dbReference type="RefSeq" id="WP_090643911.1">
    <property type="nucleotide sequence ID" value="NZ_CBCRYE010000001.1"/>
</dbReference>
<keyword evidence="2" id="KW-1185">Reference proteome</keyword>
<gene>
    <name evidence="1" type="ORF">SAMN02927928_0801</name>
</gene>
<dbReference type="Gene3D" id="2.60.120.620">
    <property type="entry name" value="q2cbj1_9rhob like domain"/>
    <property type="match status" value="1"/>
</dbReference>
<reference evidence="2" key="1">
    <citation type="submission" date="2016-10" db="EMBL/GenBank/DDBJ databases">
        <authorList>
            <person name="Varghese N."/>
            <person name="Submissions S."/>
        </authorList>
    </citation>
    <scope>NUCLEOTIDE SEQUENCE [LARGE SCALE GENOMIC DNA]</scope>
    <source>
        <strain evidence="2">CGMCC 1.3431</strain>
    </source>
</reference>
<evidence type="ECO:0000313" key="1">
    <source>
        <dbReference type="EMBL" id="SCW37818.1"/>
    </source>
</evidence>
<evidence type="ECO:0000313" key="2">
    <source>
        <dbReference type="Proteomes" id="UP000199150"/>
    </source>
</evidence>
<dbReference type="EMBL" id="FMTS01000001">
    <property type="protein sequence ID" value="SCW37818.1"/>
    <property type="molecule type" value="Genomic_DNA"/>
</dbReference>
<protein>
    <recommendedName>
        <fullName evidence="3">2OG-Fe dioxygenase</fullName>
    </recommendedName>
</protein>
<dbReference type="InterPro" id="IPR018724">
    <property type="entry name" value="2OG-Fe_dioxygenase"/>
</dbReference>
<sequence length="238" mass="26437">MTDNAPALPDLRQKLTEDGHIFAPRAVTQSLLPPDFAGYWPALAASWDDLGPDRFMADGGRYRKRRHAVFSLSFGTFARQAHQPHYQSRDYNMLNGGVQRWFDPVTEATAANPAFRALLDLCRDLFNAAASDWRVEIHQFRIEAAPDGTGQPTPEGMHRDGVDWVAVILVDRLNVGEGVTAICGPGRLPLGTFTLTDPLDAVFLDDHRVLHGVTPIHRLDQAAPGHRDVLVITFQRQP</sequence>
<organism evidence="1 2">
    <name type="scientific">Asticcacaulis taihuensis</name>
    <dbReference type="NCBI Taxonomy" id="260084"/>
    <lineage>
        <taxon>Bacteria</taxon>
        <taxon>Pseudomonadati</taxon>
        <taxon>Pseudomonadota</taxon>
        <taxon>Alphaproteobacteria</taxon>
        <taxon>Caulobacterales</taxon>
        <taxon>Caulobacteraceae</taxon>
        <taxon>Asticcacaulis</taxon>
    </lineage>
</organism>
<dbReference type="AlphaFoldDB" id="A0A1G4Q0H1"/>
<evidence type="ECO:0008006" key="3">
    <source>
        <dbReference type="Google" id="ProtNLM"/>
    </source>
</evidence>
<dbReference type="OrthoDB" id="6681382at2"/>
<dbReference type="STRING" id="260084.SAMN02927928_0801"/>